<dbReference type="OMA" id="HTAEYCR"/>
<sequence length="401" mass="44332">MDPCRKIVDEAVASRRDELHAVNQFLWKNPETRFEEHKAHDCICRFLEDEGFAVQRHYILQTAFRAEYGAGSPVVALLCEYDALPGLGHACGHNLIAESALAALVAVRELMRWHQDSFGTNIPGTVVLLGTPAEEGGMGKEFLLKAGAFEGVDAALIAHPANISCLRMLLSARCTLGVVFEAAEDLNTTQPRAMDAAVLAYTNLSLLRERLGPDSRLHGVLLRSEPKNGLDVQRTQLEFAVRAQSLELLTSLRKDFACCMEAAAVSTGCKVTVTEMAATCKSMKLNETLLNLFGRHSKHYGMTFVDEEDCRARAYGATSDAGNVSHRLPTIHPLYRINSASVMHTDEFCRAAGTQESHEQALDVGKVLALTTYDLLRDRRLVEAAWDQFYGARKYPSRIYN</sequence>
<dbReference type="Proteomes" id="UP000821853">
    <property type="component" value="Chromosome 3"/>
</dbReference>
<dbReference type="PIRSF" id="PIRSF037226">
    <property type="entry name" value="Amidohydrolase_ACY1L2_prd"/>
    <property type="match status" value="1"/>
</dbReference>
<name>A0A9J6G830_HAELO</name>
<dbReference type="OrthoDB" id="6489764at2759"/>
<gene>
    <name evidence="2" type="ORF">HPB48_013554</name>
</gene>
<evidence type="ECO:0000313" key="2">
    <source>
        <dbReference type="EMBL" id="KAH9371437.1"/>
    </source>
</evidence>
<dbReference type="GO" id="GO:0016805">
    <property type="term" value="F:dipeptidase activity"/>
    <property type="evidence" value="ECO:0007669"/>
    <property type="project" value="InterPro"/>
</dbReference>
<dbReference type="InterPro" id="IPR017144">
    <property type="entry name" value="Xaa-Arg_dipeptidase"/>
</dbReference>
<proteinExistence type="inferred from homology"/>
<keyword evidence="3" id="KW-1185">Reference proteome</keyword>
<dbReference type="Gene3D" id="3.40.630.10">
    <property type="entry name" value="Zn peptidases"/>
    <property type="match status" value="1"/>
</dbReference>
<dbReference type="AlphaFoldDB" id="A0A9J6G830"/>
<dbReference type="InterPro" id="IPR052030">
    <property type="entry name" value="Peptidase_M20/M20A_hydrolases"/>
</dbReference>
<organism evidence="2 3">
    <name type="scientific">Haemaphysalis longicornis</name>
    <name type="common">Bush tick</name>
    <dbReference type="NCBI Taxonomy" id="44386"/>
    <lineage>
        <taxon>Eukaryota</taxon>
        <taxon>Metazoa</taxon>
        <taxon>Ecdysozoa</taxon>
        <taxon>Arthropoda</taxon>
        <taxon>Chelicerata</taxon>
        <taxon>Arachnida</taxon>
        <taxon>Acari</taxon>
        <taxon>Parasitiformes</taxon>
        <taxon>Ixodida</taxon>
        <taxon>Ixodoidea</taxon>
        <taxon>Ixodidae</taxon>
        <taxon>Haemaphysalinae</taxon>
        <taxon>Haemaphysalis</taxon>
    </lineage>
</organism>
<comment type="caution">
    <text evidence="2">The sequence shown here is derived from an EMBL/GenBank/DDBJ whole genome shotgun (WGS) entry which is preliminary data.</text>
</comment>
<protein>
    <recommendedName>
        <fullName evidence="1">Peptidase M20 domain-containing protein 2</fullName>
    </recommendedName>
</protein>
<dbReference type="VEuPathDB" id="VectorBase:HLOH_052997"/>
<dbReference type="Pfam" id="PF01546">
    <property type="entry name" value="Peptidase_M20"/>
    <property type="match status" value="1"/>
</dbReference>
<accession>A0A9J6G830</accession>
<evidence type="ECO:0000256" key="1">
    <source>
        <dbReference type="PIRNR" id="PIRNR037226"/>
    </source>
</evidence>
<dbReference type="SUPFAM" id="SSF53187">
    <property type="entry name" value="Zn-dependent exopeptidases"/>
    <property type="match status" value="1"/>
</dbReference>
<comment type="similarity">
    <text evidence="1">Belongs to the peptidase M20A family.</text>
</comment>
<dbReference type="PANTHER" id="PTHR30575:SF0">
    <property type="entry name" value="XAA-ARG DIPEPTIDASE"/>
    <property type="match status" value="1"/>
</dbReference>
<dbReference type="EMBL" id="JABSTR010000005">
    <property type="protein sequence ID" value="KAH9371437.1"/>
    <property type="molecule type" value="Genomic_DNA"/>
</dbReference>
<evidence type="ECO:0000313" key="3">
    <source>
        <dbReference type="Proteomes" id="UP000821853"/>
    </source>
</evidence>
<dbReference type="Gene3D" id="3.30.70.360">
    <property type="match status" value="1"/>
</dbReference>
<reference evidence="2 3" key="1">
    <citation type="journal article" date="2020" name="Cell">
        <title>Large-Scale Comparative Analyses of Tick Genomes Elucidate Their Genetic Diversity and Vector Capacities.</title>
        <authorList>
            <consortium name="Tick Genome and Microbiome Consortium (TIGMIC)"/>
            <person name="Jia N."/>
            <person name="Wang J."/>
            <person name="Shi W."/>
            <person name="Du L."/>
            <person name="Sun Y."/>
            <person name="Zhan W."/>
            <person name="Jiang J.F."/>
            <person name="Wang Q."/>
            <person name="Zhang B."/>
            <person name="Ji P."/>
            <person name="Bell-Sakyi L."/>
            <person name="Cui X.M."/>
            <person name="Yuan T.T."/>
            <person name="Jiang B.G."/>
            <person name="Yang W.F."/>
            <person name="Lam T.T."/>
            <person name="Chang Q.C."/>
            <person name="Ding S.J."/>
            <person name="Wang X.J."/>
            <person name="Zhu J.G."/>
            <person name="Ruan X.D."/>
            <person name="Zhao L."/>
            <person name="Wei J.T."/>
            <person name="Ye R.Z."/>
            <person name="Que T.C."/>
            <person name="Du C.H."/>
            <person name="Zhou Y.H."/>
            <person name="Cheng J.X."/>
            <person name="Dai P.F."/>
            <person name="Guo W.B."/>
            <person name="Han X.H."/>
            <person name="Huang E.J."/>
            <person name="Li L.F."/>
            <person name="Wei W."/>
            <person name="Gao Y.C."/>
            <person name="Liu J.Z."/>
            <person name="Shao H.Z."/>
            <person name="Wang X."/>
            <person name="Wang C.C."/>
            <person name="Yang T.C."/>
            <person name="Huo Q.B."/>
            <person name="Li W."/>
            <person name="Chen H.Y."/>
            <person name="Chen S.E."/>
            <person name="Zhou L.G."/>
            <person name="Ni X.B."/>
            <person name="Tian J.H."/>
            <person name="Sheng Y."/>
            <person name="Liu T."/>
            <person name="Pan Y.S."/>
            <person name="Xia L.Y."/>
            <person name="Li J."/>
            <person name="Zhao F."/>
            <person name="Cao W.C."/>
        </authorList>
    </citation>
    <scope>NUCLEOTIDE SEQUENCE [LARGE SCALE GENOMIC DNA]</scope>
    <source>
        <strain evidence="2">HaeL-2018</strain>
    </source>
</reference>
<dbReference type="PANTHER" id="PTHR30575">
    <property type="entry name" value="PEPTIDASE M20"/>
    <property type="match status" value="1"/>
</dbReference>
<dbReference type="InterPro" id="IPR002933">
    <property type="entry name" value="Peptidase_M20"/>
</dbReference>